<dbReference type="Proteomes" id="UP000618733">
    <property type="component" value="Unassembled WGS sequence"/>
</dbReference>
<dbReference type="CDD" id="cd00090">
    <property type="entry name" value="HTH_ARSR"/>
    <property type="match status" value="1"/>
</dbReference>
<dbReference type="InterPro" id="IPR000485">
    <property type="entry name" value="AsnC-type_HTH_dom"/>
</dbReference>
<dbReference type="InterPro" id="IPR019888">
    <property type="entry name" value="Tscrpt_reg_AsnC-like"/>
</dbReference>
<dbReference type="Gene3D" id="1.10.10.10">
    <property type="entry name" value="Winged helix-like DNA-binding domain superfamily/Winged helix DNA-binding domain"/>
    <property type="match status" value="1"/>
</dbReference>
<evidence type="ECO:0000256" key="2">
    <source>
        <dbReference type="ARBA" id="ARBA00023125"/>
    </source>
</evidence>
<dbReference type="GO" id="GO:0005829">
    <property type="term" value="C:cytosol"/>
    <property type="evidence" value="ECO:0007669"/>
    <property type="project" value="TreeGrafter"/>
</dbReference>
<accession>A0A934QD71</accession>
<dbReference type="Pfam" id="PF13412">
    <property type="entry name" value="HTH_24"/>
    <property type="match status" value="1"/>
</dbReference>
<proteinExistence type="predicted"/>
<dbReference type="PROSITE" id="PS50956">
    <property type="entry name" value="HTH_ASNC_2"/>
    <property type="match status" value="1"/>
</dbReference>
<dbReference type="AlphaFoldDB" id="A0A934QD71"/>
<comment type="caution">
    <text evidence="5">The sequence shown here is derived from an EMBL/GenBank/DDBJ whole genome shotgun (WGS) entry which is preliminary data.</text>
</comment>
<dbReference type="InterPro" id="IPR019885">
    <property type="entry name" value="Tscrpt_reg_HTH_AsnC-type_CS"/>
</dbReference>
<dbReference type="PROSITE" id="PS00519">
    <property type="entry name" value="HTH_ASNC_1"/>
    <property type="match status" value="1"/>
</dbReference>
<dbReference type="SMART" id="SM00344">
    <property type="entry name" value="HTH_ASNC"/>
    <property type="match status" value="1"/>
</dbReference>
<feature type="domain" description="HTH asnC-type" evidence="4">
    <location>
        <begin position="1"/>
        <end position="62"/>
    </location>
</feature>
<dbReference type="Gene3D" id="3.30.70.920">
    <property type="match status" value="1"/>
</dbReference>
<name>A0A934QD71_9MICO</name>
<organism evidence="5 6">
    <name type="scientific">Leucobacter edaphi</name>
    <dbReference type="NCBI Taxonomy" id="2796472"/>
    <lineage>
        <taxon>Bacteria</taxon>
        <taxon>Bacillati</taxon>
        <taxon>Actinomycetota</taxon>
        <taxon>Actinomycetes</taxon>
        <taxon>Micrococcales</taxon>
        <taxon>Microbacteriaceae</taxon>
        <taxon>Leucobacter</taxon>
    </lineage>
</organism>
<dbReference type="GO" id="GO:0043565">
    <property type="term" value="F:sequence-specific DNA binding"/>
    <property type="evidence" value="ECO:0007669"/>
    <property type="project" value="InterPro"/>
</dbReference>
<dbReference type="GO" id="GO:0043200">
    <property type="term" value="P:response to amino acid"/>
    <property type="evidence" value="ECO:0007669"/>
    <property type="project" value="TreeGrafter"/>
</dbReference>
<keyword evidence="1" id="KW-0805">Transcription regulation</keyword>
<evidence type="ECO:0000259" key="4">
    <source>
        <dbReference type="PROSITE" id="PS50956"/>
    </source>
</evidence>
<dbReference type="InterPro" id="IPR011991">
    <property type="entry name" value="ArsR-like_HTH"/>
</dbReference>
<dbReference type="InterPro" id="IPR036388">
    <property type="entry name" value="WH-like_DNA-bd_sf"/>
</dbReference>
<dbReference type="SUPFAM" id="SSF54909">
    <property type="entry name" value="Dimeric alpha+beta barrel"/>
    <property type="match status" value="1"/>
</dbReference>
<dbReference type="PANTHER" id="PTHR30154:SF34">
    <property type="entry name" value="TRANSCRIPTIONAL REGULATOR AZLB"/>
    <property type="match status" value="1"/>
</dbReference>
<dbReference type="SUPFAM" id="SSF46785">
    <property type="entry name" value="Winged helix' DNA-binding domain"/>
    <property type="match status" value="1"/>
</dbReference>
<dbReference type="EMBL" id="JAEHOI010000002">
    <property type="protein sequence ID" value="MBK0420907.1"/>
    <property type="molecule type" value="Genomic_DNA"/>
</dbReference>
<keyword evidence="6" id="KW-1185">Reference proteome</keyword>
<keyword evidence="2" id="KW-0238">DNA-binding</keyword>
<dbReference type="InterPro" id="IPR011008">
    <property type="entry name" value="Dimeric_a/b-barrel"/>
</dbReference>
<sequence length="145" mass="16113">MDALDHAIITELEADGRLSNVDLAARIGLTPGPCLRRVQRLEAEGVIRGYRAIVDPDAIGRGFEVIVNVDLSTQEATAVADFERDVTALDEVVECRRMFGRPDYFMRVAVADLSAYEVFLTQRIMSLTAIGRVNSHFAMKTLKKE</sequence>
<dbReference type="PRINTS" id="PR00033">
    <property type="entry name" value="HTHASNC"/>
</dbReference>
<dbReference type="PANTHER" id="PTHR30154">
    <property type="entry name" value="LEUCINE-RESPONSIVE REGULATORY PROTEIN"/>
    <property type="match status" value="1"/>
</dbReference>
<evidence type="ECO:0000313" key="6">
    <source>
        <dbReference type="Proteomes" id="UP000618733"/>
    </source>
</evidence>
<evidence type="ECO:0000256" key="3">
    <source>
        <dbReference type="ARBA" id="ARBA00023163"/>
    </source>
</evidence>
<gene>
    <name evidence="5" type="ORF">JD292_02275</name>
</gene>
<reference evidence="5" key="1">
    <citation type="submission" date="2020-12" db="EMBL/GenBank/DDBJ databases">
        <title>Leucobacter sp. CAS2, isolated from Chromium sludge.</title>
        <authorList>
            <person name="Xu Z."/>
        </authorList>
    </citation>
    <scope>NUCLEOTIDE SEQUENCE</scope>
    <source>
        <strain evidence="5">CSA2</strain>
    </source>
</reference>
<dbReference type="InterPro" id="IPR019887">
    <property type="entry name" value="Tscrpt_reg_AsnC/Lrp_C"/>
</dbReference>
<evidence type="ECO:0000256" key="1">
    <source>
        <dbReference type="ARBA" id="ARBA00023015"/>
    </source>
</evidence>
<keyword evidence="3" id="KW-0804">Transcription</keyword>
<dbReference type="Pfam" id="PF01037">
    <property type="entry name" value="AsnC_trans_reg"/>
    <property type="match status" value="1"/>
</dbReference>
<dbReference type="RefSeq" id="WP_200131114.1">
    <property type="nucleotide sequence ID" value="NZ_JAEHOI010000002.1"/>
</dbReference>
<evidence type="ECO:0000313" key="5">
    <source>
        <dbReference type="EMBL" id="MBK0420907.1"/>
    </source>
</evidence>
<dbReference type="InterPro" id="IPR036390">
    <property type="entry name" value="WH_DNA-bd_sf"/>
</dbReference>
<protein>
    <submittedName>
        <fullName evidence="5">Lrp/AsnC family transcriptional regulator</fullName>
    </submittedName>
</protein>